<evidence type="ECO:0000256" key="6">
    <source>
        <dbReference type="RuleBase" id="RU000414"/>
    </source>
</evidence>
<gene>
    <name evidence="9" type="ORF">J9259_00920</name>
    <name evidence="10" type="ORF">KIY12_05055</name>
</gene>
<sequence>MARTKYTAVPLKYKEVEGISARTFSEHFKLYEGYVNKTNEIYEKIANNFADPSKSAGTYSEYGEAKRQLSFNLGGMWNHKLYFGDFEDGKGTKPSENLVKAMTEDFGSFDKWKEDFVATGMAARGWAMLCYGLDDGHLHNVVLDAQNAGFPATVVPVLLMDVYEHAYFIDYGTARKPYVEAFFKNINWDRISKRYEKCTRMHRTWTE</sequence>
<comment type="caution">
    <text evidence="9">The sequence shown here is derived from an EMBL/GenBank/DDBJ whole genome shotgun (WGS) entry which is preliminary data.</text>
</comment>
<dbReference type="InterPro" id="IPR001189">
    <property type="entry name" value="Mn/Fe_SOD"/>
</dbReference>
<dbReference type="SUPFAM" id="SSF54719">
    <property type="entry name" value="Fe,Mn superoxide dismutase (SOD), C-terminal domain"/>
    <property type="match status" value="1"/>
</dbReference>
<reference evidence="9" key="1">
    <citation type="submission" date="2021-04" db="EMBL/GenBank/DDBJ databases">
        <title>Genomic insights into ecological role and evolution of a novel Thermoplasmata order Candidatus Sysuiplasmatales.</title>
        <authorList>
            <person name="Yuan Y."/>
        </authorList>
    </citation>
    <scope>NUCLEOTIDE SEQUENCE</scope>
    <source>
        <strain evidence="10">TUT19-bin139</strain>
        <strain evidence="9">YP2-bin.285</strain>
    </source>
</reference>
<dbReference type="InterPro" id="IPR050265">
    <property type="entry name" value="Fe/Mn_Superoxide_Dismutase"/>
</dbReference>
<dbReference type="Pfam" id="PF02777">
    <property type="entry name" value="Sod_Fe_C"/>
    <property type="match status" value="1"/>
</dbReference>
<dbReference type="EMBL" id="JAGVSJ010000001">
    <property type="protein sequence ID" value="MBX8631074.1"/>
    <property type="molecule type" value="Genomic_DNA"/>
</dbReference>
<comment type="function">
    <text evidence="6">Destroys radicals which are normally produced within the cells and which are toxic to biological systems.</text>
</comment>
<dbReference type="EMBL" id="JAHEAC010000036">
    <property type="protein sequence ID" value="MBX8644077.1"/>
    <property type="molecule type" value="Genomic_DNA"/>
</dbReference>
<dbReference type="GO" id="GO:0046872">
    <property type="term" value="F:metal ion binding"/>
    <property type="evidence" value="ECO:0007669"/>
    <property type="project" value="UniProtKB-KW"/>
</dbReference>
<feature type="domain" description="Manganese/iron superoxide dismutase N-terminal" evidence="7">
    <location>
        <begin position="12"/>
        <end position="84"/>
    </location>
</feature>
<dbReference type="Pfam" id="PF00081">
    <property type="entry name" value="Sod_Fe_N"/>
    <property type="match status" value="1"/>
</dbReference>
<organism evidence="9 11">
    <name type="scientific">Candidatus Sysuiplasma superficiale</name>
    <dbReference type="NCBI Taxonomy" id="2823368"/>
    <lineage>
        <taxon>Archaea</taxon>
        <taxon>Methanobacteriati</taxon>
        <taxon>Thermoplasmatota</taxon>
        <taxon>Thermoplasmata</taxon>
        <taxon>Candidatus Sysuiplasmatales</taxon>
        <taxon>Candidatus Sysuiplasmataceae</taxon>
        <taxon>Candidatus Sysuiplasma</taxon>
    </lineage>
</organism>
<evidence type="ECO:0000259" key="7">
    <source>
        <dbReference type="Pfam" id="PF00081"/>
    </source>
</evidence>
<dbReference type="Gene3D" id="3.55.40.20">
    <property type="entry name" value="Iron/manganese superoxide dismutase, C-terminal domain"/>
    <property type="match status" value="1"/>
</dbReference>
<keyword evidence="4 6" id="KW-0560">Oxidoreductase</keyword>
<comment type="catalytic activity">
    <reaction evidence="6">
        <text>2 superoxide + 2 H(+) = H2O2 + O2</text>
        <dbReference type="Rhea" id="RHEA:20696"/>
        <dbReference type="ChEBI" id="CHEBI:15378"/>
        <dbReference type="ChEBI" id="CHEBI:15379"/>
        <dbReference type="ChEBI" id="CHEBI:16240"/>
        <dbReference type="ChEBI" id="CHEBI:18421"/>
        <dbReference type="EC" id="1.15.1.1"/>
    </reaction>
</comment>
<dbReference type="Gene3D" id="1.10.287.990">
    <property type="entry name" value="Fe,Mn superoxide dismutase (SOD) domain"/>
    <property type="match status" value="1"/>
</dbReference>
<dbReference type="AlphaFoldDB" id="A0A8J7YIL9"/>
<dbReference type="Proteomes" id="UP000716004">
    <property type="component" value="Unassembled WGS sequence"/>
</dbReference>
<dbReference type="PIRSF" id="PIRSF000349">
    <property type="entry name" value="SODismutase"/>
    <property type="match status" value="1"/>
</dbReference>
<evidence type="ECO:0000313" key="10">
    <source>
        <dbReference type="EMBL" id="MBX8644077.1"/>
    </source>
</evidence>
<evidence type="ECO:0000256" key="1">
    <source>
        <dbReference type="ARBA" id="ARBA00008714"/>
    </source>
</evidence>
<dbReference type="InterPro" id="IPR019831">
    <property type="entry name" value="Mn/Fe_SOD_N"/>
</dbReference>
<dbReference type="InterPro" id="IPR036314">
    <property type="entry name" value="SOD_C_sf"/>
</dbReference>
<dbReference type="InterPro" id="IPR019832">
    <property type="entry name" value="Mn/Fe_SOD_C"/>
</dbReference>
<keyword evidence="3 5" id="KW-0479">Metal-binding</keyword>
<comment type="similarity">
    <text evidence="1 6">Belongs to the iron/manganese superoxide dismutase family.</text>
</comment>
<accession>A0A8J7YIL9</accession>
<dbReference type="PRINTS" id="PR01703">
    <property type="entry name" value="MNSODISMTASE"/>
</dbReference>
<dbReference type="PANTHER" id="PTHR11404:SF6">
    <property type="entry name" value="SUPEROXIDE DISMUTASE [MN], MITOCHONDRIAL"/>
    <property type="match status" value="1"/>
</dbReference>
<name>A0A8J7YIL9_9ARCH</name>
<evidence type="ECO:0000256" key="3">
    <source>
        <dbReference type="ARBA" id="ARBA00022723"/>
    </source>
</evidence>
<evidence type="ECO:0000256" key="5">
    <source>
        <dbReference type="PIRSR" id="PIRSR000349-1"/>
    </source>
</evidence>
<evidence type="ECO:0000313" key="9">
    <source>
        <dbReference type="EMBL" id="MBX8631074.1"/>
    </source>
</evidence>
<evidence type="ECO:0000313" key="11">
    <source>
        <dbReference type="Proteomes" id="UP000716004"/>
    </source>
</evidence>
<dbReference type="PANTHER" id="PTHR11404">
    <property type="entry name" value="SUPEROXIDE DISMUTASE 2"/>
    <property type="match status" value="1"/>
</dbReference>
<evidence type="ECO:0000259" key="8">
    <source>
        <dbReference type="Pfam" id="PF02777"/>
    </source>
</evidence>
<feature type="domain" description="Manganese/iron superoxide dismutase C-terminal" evidence="8">
    <location>
        <begin position="94"/>
        <end position="194"/>
    </location>
</feature>
<dbReference type="Proteomes" id="UP000750197">
    <property type="component" value="Unassembled WGS sequence"/>
</dbReference>
<evidence type="ECO:0000256" key="2">
    <source>
        <dbReference type="ARBA" id="ARBA00012682"/>
    </source>
</evidence>
<dbReference type="SUPFAM" id="SSF46609">
    <property type="entry name" value="Fe,Mn superoxide dismutase (SOD), N-terminal domain"/>
    <property type="match status" value="1"/>
</dbReference>
<evidence type="ECO:0000256" key="4">
    <source>
        <dbReference type="ARBA" id="ARBA00023002"/>
    </source>
</evidence>
<dbReference type="GO" id="GO:0004784">
    <property type="term" value="F:superoxide dismutase activity"/>
    <property type="evidence" value="ECO:0007669"/>
    <property type="project" value="UniProtKB-EC"/>
</dbReference>
<feature type="binding site" evidence="5">
    <location>
        <position position="27"/>
    </location>
    <ligand>
        <name>Mn(2+)</name>
        <dbReference type="ChEBI" id="CHEBI:29035"/>
    </ligand>
</feature>
<feature type="binding site" evidence="5">
    <location>
        <position position="165"/>
    </location>
    <ligand>
        <name>Mn(2+)</name>
        <dbReference type="ChEBI" id="CHEBI:29035"/>
    </ligand>
</feature>
<feature type="binding site" evidence="5">
    <location>
        <position position="161"/>
    </location>
    <ligand>
        <name>Mn(2+)</name>
        <dbReference type="ChEBI" id="CHEBI:29035"/>
    </ligand>
</feature>
<dbReference type="EC" id="1.15.1.1" evidence="2 6"/>
<feature type="binding site" evidence="5">
    <location>
        <position position="79"/>
    </location>
    <ligand>
        <name>Mn(2+)</name>
        <dbReference type="ChEBI" id="CHEBI:29035"/>
    </ligand>
</feature>
<proteinExistence type="inferred from homology"/>
<dbReference type="InterPro" id="IPR036324">
    <property type="entry name" value="Mn/Fe_SOD_N_sf"/>
</dbReference>
<protein>
    <recommendedName>
        <fullName evidence="2 6">Superoxide dismutase</fullName>
        <ecNumber evidence="2 6">1.15.1.1</ecNumber>
    </recommendedName>
</protein>